<sequence>MRQIRYCLVIGALSTILVAFPNMKSLFLKQLVGLNDWVSQMFNWASLVNSSINIFVYLWLYQEFRREFIRKLQDLFWIRRKQSVASSRQFCAEYPLSTNPRLSVFRSPPLSAIKY</sequence>
<dbReference type="EMBL" id="KZ345530">
    <property type="protein sequence ID" value="PIO73064.1"/>
    <property type="molecule type" value="Genomic_DNA"/>
</dbReference>
<dbReference type="Gene3D" id="1.20.1070.10">
    <property type="entry name" value="Rhodopsin 7-helix transmembrane proteins"/>
    <property type="match status" value="1"/>
</dbReference>
<protein>
    <recommendedName>
        <fullName evidence="4">G-protein coupled receptors family 1 profile domain-containing protein</fullName>
    </recommendedName>
</protein>
<name>A0A2G9US29_TELCI</name>
<keyword evidence="1" id="KW-0472">Membrane</keyword>
<proteinExistence type="predicted"/>
<accession>A0A2G9US29</accession>
<keyword evidence="1" id="KW-0812">Transmembrane</keyword>
<keyword evidence="3" id="KW-1185">Reference proteome</keyword>
<evidence type="ECO:0000256" key="1">
    <source>
        <dbReference type="SAM" id="Phobius"/>
    </source>
</evidence>
<gene>
    <name evidence="2" type="ORF">TELCIR_04978</name>
</gene>
<feature type="transmembrane region" description="Helical" evidence="1">
    <location>
        <begin position="41"/>
        <end position="61"/>
    </location>
</feature>
<dbReference type="SUPFAM" id="SSF81321">
    <property type="entry name" value="Family A G protein-coupled receptor-like"/>
    <property type="match status" value="1"/>
</dbReference>
<evidence type="ECO:0008006" key="4">
    <source>
        <dbReference type="Google" id="ProtNLM"/>
    </source>
</evidence>
<dbReference type="AlphaFoldDB" id="A0A2G9US29"/>
<dbReference type="Proteomes" id="UP000230423">
    <property type="component" value="Unassembled WGS sequence"/>
</dbReference>
<organism evidence="2 3">
    <name type="scientific">Teladorsagia circumcincta</name>
    <name type="common">Brown stomach worm</name>
    <name type="synonym">Ostertagia circumcincta</name>
    <dbReference type="NCBI Taxonomy" id="45464"/>
    <lineage>
        <taxon>Eukaryota</taxon>
        <taxon>Metazoa</taxon>
        <taxon>Ecdysozoa</taxon>
        <taxon>Nematoda</taxon>
        <taxon>Chromadorea</taxon>
        <taxon>Rhabditida</taxon>
        <taxon>Rhabditina</taxon>
        <taxon>Rhabditomorpha</taxon>
        <taxon>Strongyloidea</taxon>
        <taxon>Trichostrongylidae</taxon>
        <taxon>Teladorsagia</taxon>
    </lineage>
</organism>
<evidence type="ECO:0000313" key="3">
    <source>
        <dbReference type="Proteomes" id="UP000230423"/>
    </source>
</evidence>
<dbReference type="OrthoDB" id="5871371at2759"/>
<reference evidence="2 3" key="1">
    <citation type="submission" date="2015-09" db="EMBL/GenBank/DDBJ databases">
        <title>Draft genome of the parasitic nematode Teladorsagia circumcincta isolate WARC Sus (inbred).</title>
        <authorList>
            <person name="Mitreva M."/>
        </authorList>
    </citation>
    <scope>NUCLEOTIDE SEQUENCE [LARGE SCALE GENOMIC DNA]</scope>
    <source>
        <strain evidence="2 3">S</strain>
    </source>
</reference>
<keyword evidence="1" id="KW-1133">Transmembrane helix</keyword>
<evidence type="ECO:0000313" key="2">
    <source>
        <dbReference type="EMBL" id="PIO73064.1"/>
    </source>
</evidence>